<dbReference type="Proteomes" id="UP000054304">
    <property type="component" value="Unassembled WGS sequence"/>
</dbReference>
<dbReference type="HOGENOM" id="CLU_220658_0_0_1"/>
<keyword evidence="3" id="KW-1185">Reference proteome</keyword>
<dbReference type="EMBL" id="LN736366">
    <property type="protein sequence ID" value="CEP63317.1"/>
    <property type="molecule type" value="Genomic_DNA"/>
</dbReference>
<dbReference type="GO" id="GO:0000750">
    <property type="term" value="P:pheromone-dependent signal transduction involved in conjugation with cellular fusion"/>
    <property type="evidence" value="ECO:0007669"/>
    <property type="project" value="InterPro"/>
</dbReference>
<organism evidence="2 3">
    <name type="scientific">Lachancea lanzarotensis</name>
    <dbReference type="NCBI Taxonomy" id="1245769"/>
    <lineage>
        <taxon>Eukaryota</taxon>
        <taxon>Fungi</taxon>
        <taxon>Dikarya</taxon>
        <taxon>Ascomycota</taxon>
        <taxon>Saccharomycotina</taxon>
        <taxon>Saccharomycetes</taxon>
        <taxon>Saccharomycetales</taxon>
        <taxon>Saccharomycetaceae</taxon>
        <taxon>Lachancea</taxon>
    </lineage>
</organism>
<feature type="compositionally biased region" description="Basic and acidic residues" evidence="1">
    <location>
        <begin position="8"/>
        <end position="19"/>
    </location>
</feature>
<evidence type="ECO:0000256" key="1">
    <source>
        <dbReference type="SAM" id="MobiDB-lite"/>
    </source>
</evidence>
<dbReference type="RefSeq" id="XP_022629538.1">
    <property type="nucleotide sequence ID" value="XM_022771653.1"/>
</dbReference>
<evidence type="ECO:0000313" key="3">
    <source>
        <dbReference type="Proteomes" id="UP000054304"/>
    </source>
</evidence>
<feature type="region of interest" description="Disordered" evidence="1">
    <location>
        <begin position="1"/>
        <end position="21"/>
    </location>
</feature>
<dbReference type="InterPro" id="IPR035296">
    <property type="entry name" value="Mfa1/2"/>
</dbReference>
<dbReference type="GeneID" id="34686817"/>
<protein>
    <submittedName>
        <fullName evidence="2">LALA0S07e07382g1_1</fullName>
    </submittedName>
</protein>
<dbReference type="Pfam" id="PF17317">
    <property type="entry name" value="MFA1_2"/>
    <property type="match status" value="1"/>
</dbReference>
<reference evidence="2 3" key="1">
    <citation type="submission" date="2014-12" db="EMBL/GenBank/DDBJ databases">
        <authorList>
            <person name="Neuveglise Cecile"/>
        </authorList>
    </citation>
    <scope>NUCLEOTIDE SEQUENCE [LARGE SCALE GENOMIC DNA]</scope>
    <source>
        <strain evidence="2 3">CBS 12615</strain>
    </source>
</reference>
<dbReference type="AlphaFoldDB" id="A0A0C7MZS0"/>
<sequence>MQPIAHATKKDNSENKDNWISKGYGWDPQCVIV</sequence>
<evidence type="ECO:0000313" key="2">
    <source>
        <dbReference type="EMBL" id="CEP63317.1"/>
    </source>
</evidence>
<dbReference type="GO" id="GO:0000772">
    <property type="term" value="F:mating pheromone activity"/>
    <property type="evidence" value="ECO:0007669"/>
    <property type="project" value="InterPro"/>
</dbReference>
<accession>A0A0C7MZS0</accession>
<gene>
    <name evidence="2" type="ORF">LALA0_S07e07382g</name>
</gene>
<dbReference type="OrthoDB" id="4028313at2759"/>
<name>A0A0C7MZS0_9SACH</name>
<proteinExistence type="predicted"/>